<evidence type="ECO:0000259" key="2">
    <source>
        <dbReference type="Pfam" id="PF07727"/>
    </source>
</evidence>
<evidence type="ECO:0000313" key="3">
    <source>
        <dbReference type="EMBL" id="KAK9208458.1"/>
    </source>
</evidence>
<organism evidence="3 4">
    <name type="scientific">Citrus x changshan-huyou</name>
    <dbReference type="NCBI Taxonomy" id="2935761"/>
    <lineage>
        <taxon>Eukaryota</taxon>
        <taxon>Viridiplantae</taxon>
        <taxon>Streptophyta</taxon>
        <taxon>Embryophyta</taxon>
        <taxon>Tracheophyta</taxon>
        <taxon>Spermatophyta</taxon>
        <taxon>Magnoliopsida</taxon>
        <taxon>eudicotyledons</taxon>
        <taxon>Gunneridae</taxon>
        <taxon>Pentapetalae</taxon>
        <taxon>rosids</taxon>
        <taxon>malvids</taxon>
        <taxon>Sapindales</taxon>
        <taxon>Rutaceae</taxon>
        <taxon>Aurantioideae</taxon>
        <taxon>Citrus</taxon>
    </lineage>
</organism>
<dbReference type="InterPro" id="IPR013103">
    <property type="entry name" value="RVT_2"/>
</dbReference>
<accession>A0AAP0MG41</accession>
<dbReference type="EMBL" id="JBCGBO010000004">
    <property type="protein sequence ID" value="KAK9208458.1"/>
    <property type="molecule type" value="Genomic_DNA"/>
</dbReference>
<name>A0AAP0MG41_9ROSI</name>
<feature type="region of interest" description="Disordered" evidence="1">
    <location>
        <begin position="29"/>
        <end position="62"/>
    </location>
</feature>
<gene>
    <name evidence="3" type="ORF">WN944_000814</name>
</gene>
<evidence type="ECO:0000313" key="4">
    <source>
        <dbReference type="Proteomes" id="UP001428341"/>
    </source>
</evidence>
<dbReference type="Proteomes" id="UP001428341">
    <property type="component" value="Unassembled WGS sequence"/>
</dbReference>
<feature type="compositionally biased region" description="Polar residues" evidence="1">
    <location>
        <begin position="31"/>
        <end position="42"/>
    </location>
</feature>
<dbReference type="AlphaFoldDB" id="A0AAP0MG41"/>
<evidence type="ECO:0000256" key="1">
    <source>
        <dbReference type="SAM" id="MobiDB-lite"/>
    </source>
</evidence>
<feature type="domain" description="Reverse transcriptase Ty1/copia-type" evidence="2">
    <location>
        <begin position="134"/>
        <end position="259"/>
    </location>
</feature>
<dbReference type="Pfam" id="PF07727">
    <property type="entry name" value="RVT_2"/>
    <property type="match status" value="1"/>
</dbReference>
<proteinExistence type="predicted"/>
<comment type="caution">
    <text evidence="3">The sequence shown here is derived from an EMBL/GenBank/DDBJ whole genome shotgun (WGS) entry which is preliminary data.</text>
</comment>
<keyword evidence="4" id="KW-1185">Reference proteome</keyword>
<reference evidence="3 4" key="1">
    <citation type="submission" date="2024-05" db="EMBL/GenBank/DDBJ databases">
        <title>Haplotype-resolved chromosome-level genome assembly of Huyou (Citrus changshanensis).</title>
        <authorList>
            <person name="Miao C."/>
            <person name="Chen W."/>
            <person name="Wu Y."/>
            <person name="Wang L."/>
            <person name="Zhao S."/>
            <person name="Grierson D."/>
            <person name="Xu C."/>
            <person name="Chen K."/>
        </authorList>
    </citation>
    <scope>NUCLEOTIDE SEQUENCE [LARGE SCALE GENOMIC DNA]</scope>
    <source>
        <strain evidence="3">01-14</strain>
        <tissue evidence="3">Leaf</tissue>
    </source>
</reference>
<protein>
    <recommendedName>
        <fullName evidence="2">Reverse transcriptase Ty1/copia-type domain-containing protein</fullName>
    </recommendedName>
</protein>
<sequence>MIKASSSQQVENKTTEVLQRVEFDATPYVPVSSTSKNGSTMEVTPKVEEEVVSSDVPQNEETIDDVDDDDFIATRRPRREIKKPGWLTKDMVVVYALPVIDDDILNTFGEALRSSESDQWKLAIEEEMKSLYQNQTWELVKLPKGKRAIDNKWVYTKKQGSPNQTTPRYKARLVSKGFAQKEGIDYNEVFSPVVKHTSIRILLALVAEYELELAQLDIKTAFLHGDLEEETYMIQSCGFRVAGKENRVCRLSKSLYGLKLILRMR</sequence>